<dbReference type="InterPro" id="IPR023214">
    <property type="entry name" value="HAD_sf"/>
</dbReference>
<dbReference type="Gene3D" id="3.40.50.1000">
    <property type="entry name" value="HAD superfamily/HAD-like"/>
    <property type="match status" value="1"/>
</dbReference>
<evidence type="ECO:0000313" key="2">
    <source>
        <dbReference type="Proteomes" id="UP000270499"/>
    </source>
</evidence>
<dbReference type="AlphaFoldDB" id="A0A3M5FYN9"/>
<dbReference type="PANTHER" id="PTHR46649:SF4">
    <property type="entry name" value="HALOACID DEHALOGENASE-LIKE HYDROLASE (HAD) SUPERFAMILY PROTEIN"/>
    <property type="match status" value="1"/>
</dbReference>
<evidence type="ECO:0000313" key="1">
    <source>
        <dbReference type="EMBL" id="RMS79629.1"/>
    </source>
</evidence>
<dbReference type="Pfam" id="PF00702">
    <property type="entry name" value="Hydrolase"/>
    <property type="match status" value="1"/>
</dbReference>
<gene>
    <name evidence="1" type="ORF">ALP59_02974</name>
</gene>
<dbReference type="EMBL" id="RBSW01000208">
    <property type="protein sequence ID" value="RMS79629.1"/>
    <property type="molecule type" value="Genomic_DNA"/>
</dbReference>
<dbReference type="Proteomes" id="UP000270499">
    <property type="component" value="Unassembled WGS sequence"/>
</dbReference>
<protein>
    <submittedName>
        <fullName evidence="1">Haloacid dehalogenase-like family hydrolase</fullName>
    </submittedName>
</protein>
<reference evidence="1 2" key="1">
    <citation type="submission" date="2018-08" db="EMBL/GenBank/DDBJ databases">
        <title>Recombination of ecologically and evolutionarily significant loci maintains genetic cohesion in the Pseudomonas syringae species complex.</title>
        <authorList>
            <person name="Dillon M."/>
            <person name="Thakur S."/>
            <person name="Almeida R.N.D."/>
            <person name="Weir B.S."/>
            <person name="Guttman D.S."/>
        </authorList>
    </citation>
    <scope>NUCLEOTIDE SEQUENCE [LARGE SCALE GENOMIC DNA]</scope>
    <source>
        <strain evidence="1 2">ICMP 9421</strain>
    </source>
</reference>
<organism evidence="1 2">
    <name type="scientific">Pseudomonas savastanoi</name>
    <name type="common">Pseudomonas syringae pv. savastanoi</name>
    <dbReference type="NCBI Taxonomy" id="29438"/>
    <lineage>
        <taxon>Bacteria</taxon>
        <taxon>Pseudomonadati</taxon>
        <taxon>Pseudomonadota</taxon>
        <taxon>Gammaproteobacteria</taxon>
        <taxon>Pseudomonadales</taxon>
        <taxon>Pseudomonadaceae</taxon>
        <taxon>Pseudomonas</taxon>
    </lineage>
</organism>
<dbReference type="GO" id="GO:0016787">
    <property type="term" value="F:hydrolase activity"/>
    <property type="evidence" value="ECO:0007669"/>
    <property type="project" value="UniProtKB-KW"/>
</dbReference>
<name>A0A3M5FYN9_PSESS</name>
<comment type="caution">
    <text evidence="1">The sequence shown here is derived from an EMBL/GenBank/DDBJ whole genome shotgun (WGS) entry which is preliminary data.</text>
</comment>
<accession>A0A3M5FYN9</accession>
<sequence length="168" mass="18358">MTSNLSLDEIAARLGISLTSSKHAKLIHALEMELSSIEPYPDAIKAISMLQSAGIKVGICSNLASPYGPAVRSLFRTMDGYAFSFELGVMKPDPHIYSAICLQMDVVPGHCFREKTGHVLMIGDSPRCDRDGPRAVGIMGFHLDRSDQGNIHDLAQFAELVLDRNNSR</sequence>
<dbReference type="InterPro" id="IPR036412">
    <property type="entry name" value="HAD-like_sf"/>
</dbReference>
<dbReference type="SUPFAM" id="SSF56784">
    <property type="entry name" value="HAD-like"/>
    <property type="match status" value="1"/>
</dbReference>
<proteinExistence type="predicted"/>
<keyword evidence="1" id="KW-0378">Hydrolase</keyword>
<dbReference type="PANTHER" id="PTHR46649">
    <property type="match status" value="1"/>
</dbReference>